<dbReference type="Proteomes" id="UP000254620">
    <property type="component" value="Unassembled WGS sequence"/>
</dbReference>
<organism evidence="6 9">
    <name type="scientific">Avibacterium paragallinarum</name>
    <name type="common">Haemophilus gallinarum</name>
    <dbReference type="NCBI Taxonomy" id="728"/>
    <lineage>
        <taxon>Bacteria</taxon>
        <taxon>Pseudomonadati</taxon>
        <taxon>Pseudomonadota</taxon>
        <taxon>Gammaproteobacteria</taxon>
        <taxon>Pasteurellales</taxon>
        <taxon>Pasteurellaceae</taxon>
        <taxon>Avibacterium</taxon>
    </lineage>
</organism>
<keyword evidence="1 4" id="KW-0813">Transport</keyword>
<evidence type="ECO:0000313" key="6">
    <source>
        <dbReference type="EMBL" id="RZN60085.1"/>
    </source>
</evidence>
<dbReference type="GO" id="GO:0043165">
    <property type="term" value="P:Gram-negative-bacterium-type cell outer membrane assembly"/>
    <property type="evidence" value="ECO:0007669"/>
    <property type="project" value="UniProtKB-UniRule"/>
</dbReference>
<gene>
    <name evidence="4 6" type="primary">lptA</name>
    <name evidence="6" type="ORF">EIG79_04625</name>
    <name evidence="7" type="ORF">NCTC10926_00638</name>
</gene>
<dbReference type="GO" id="GO:0009279">
    <property type="term" value="C:cell outer membrane"/>
    <property type="evidence" value="ECO:0007669"/>
    <property type="project" value="TreeGrafter"/>
</dbReference>
<accession>A0A0F5F1X2</accession>
<dbReference type="InterPro" id="IPR052037">
    <property type="entry name" value="LPS_export_LptA"/>
</dbReference>
<dbReference type="AlphaFoldDB" id="A0A0F5F1X2"/>
<reference evidence="7 8" key="1">
    <citation type="submission" date="2018-06" db="EMBL/GenBank/DDBJ databases">
        <authorList>
            <consortium name="Pathogen Informatics"/>
            <person name="Doyle S."/>
        </authorList>
    </citation>
    <scope>NUCLEOTIDE SEQUENCE [LARGE SCALE GENOMIC DNA]</scope>
    <source>
        <strain evidence="7 8">NCTC10926</strain>
    </source>
</reference>
<dbReference type="STRING" id="728.VY92_09695"/>
<evidence type="ECO:0000256" key="2">
    <source>
        <dbReference type="ARBA" id="ARBA00022729"/>
    </source>
</evidence>
<keyword evidence="3 4" id="KW-0574">Periplasm</keyword>
<comment type="subcellular location">
    <subcellularLocation>
        <location evidence="4">Periplasm</location>
    </subcellularLocation>
</comment>
<proteinExistence type="inferred from homology"/>
<dbReference type="Proteomes" id="UP000294229">
    <property type="component" value="Unassembled WGS sequence"/>
</dbReference>
<dbReference type="InterPro" id="IPR014340">
    <property type="entry name" value="LptA"/>
</dbReference>
<feature type="domain" description="Organic solvent tolerance-like N-terminal" evidence="5">
    <location>
        <begin position="32"/>
        <end position="144"/>
    </location>
</feature>
<comment type="similarity">
    <text evidence="4">Belongs to the LptA family.</text>
</comment>
<dbReference type="GO" id="GO:0015920">
    <property type="term" value="P:lipopolysaccharide transport"/>
    <property type="evidence" value="ECO:0007669"/>
    <property type="project" value="UniProtKB-UniRule"/>
</dbReference>
<dbReference type="PANTHER" id="PTHR36504:SF1">
    <property type="entry name" value="LIPOPOLYSACCHARIDE EXPORT SYSTEM PROTEIN LPTA"/>
    <property type="match status" value="1"/>
</dbReference>
<feature type="signal peptide" evidence="4">
    <location>
        <begin position="1"/>
        <end position="22"/>
    </location>
</feature>
<name>A0A0F5F1X2_AVIPA</name>
<evidence type="ECO:0000313" key="7">
    <source>
        <dbReference type="EMBL" id="SUU97267.1"/>
    </source>
</evidence>
<dbReference type="EMBL" id="RQXS01000014">
    <property type="protein sequence ID" value="RZN60085.1"/>
    <property type="molecule type" value="Genomic_DNA"/>
</dbReference>
<dbReference type="KEGG" id="apag:EIA51_03890"/>
<dbReference type="GO" id="GO:0030288">
    <property type="term" value="C:outer membrane-bounded periplasmic space"/>
    <property type="evidence" value="ECO:0007669"/>
    <property type="project" value="TreeGrafter"/>
</dbReference>
<dbReference type="PANTHER" id="PTHR36504">
    <property type="entry name" value="LIPOPOLYSACCHARIDE EXPORT SYSTEM PROTEIN LPTA"/>
    <property type="match status" value="1"/>
</dbReference>
<evidence type="ECO:0000313" key="8">
    <source>
        <dbReference type="Proteomes" id="UP000254620"/>
    </source>
</evidence>
<comment type="subunit">
    <text evidence="4">Component of the lipopolysaccharide transport and assembly complex.</text>
</comment>
<dbReference type="NCBIfam" id="TIGR03002">
    <property type="entry name" value="outer_YhbN_LptA"/>
    <property type="match status" value="1"/>
</dbReference>
<dbReference type="Gene3D" id="2.60.450.10">
    <property type="entry name" value="Lipopolysaccharide (LPS) transport protein A like domain"/>
    <property type="match status" value="1"/>
</dbReference>
<dbReference type="GO" id="GO:0017089">
    <property type="term" value="F:glycolipid transfer activity"/>
    <property type="evidence" value="ECO:0007669"/>
    <property type="project" value="TreeGrafter"/>
</dbReference>
<feature type="chain" id="PRO_5011013006" description="Lipopolysaccharide export system protein LptA" evidence="4">
    <location>
        <begin position="23"/>
        <end position="170"/>
    </location>
</feature>
<dbReference type="eggNOG" id="COG1934">
    <property type="taxonomic scope" value="Bacteria"/>
</dbReference>
<dbReference type="GO" id="GO:0001530">
    <property type="term" value="F:lipopolysaccharide binding"/>
    <property type="evidence" value="ECO:0007669"/>
    <property type="project" value="InterPro"/>
</dbReference>
<comment type="function">
    <text evidence="4">Involved in the assembly of lipopolysaccharide (LPS). Required for the translocation of LPS from the inner membrane to the outer membrane. May form a bridge between the inner membrane and the outer membrane, via interactions with LptC and LptD, thereby facilitating LPS transfer across the periplasm.</text>
</comment>
<evidence type="ECO:0000313" key="9">
    <source>
        <dbReference type="Proteomes" id="UP000294229"/>
    </source>
</evidence>
<keyword evidence="2 4" id="KW-0732">Signal</keyword>
<dbReference type="RefSeq" id="WP_035686756.1">
    <property type="nucleotide sequence ID" value="NZ_CP034110.1"/>
</dbReference>
<sequence precursor="true">MKLTNNFLLCCAMLSLSLPALALKDDTNQPINVESNNQSLDMGNHTVTFTDNVVITQGSIVIKANKVVITRPDKNSQKKETVDAYGSPVTFHQILDDGKPVDGKGDKVHYDLGTEFLTLTGNAELRQLDSKITGQYITYDVKKQQLKAIGSNKSRIKTVLIPERTKNQKK</sequence>
<dbReference type="InterPro" id="IPR005653">
    <property type="entry name" value="OstA-like_N"/>
</dbReference>
<dbReference type="OrthoDB" id="5295619at2"/>
<dbReference type="GeneID" id="66256164"/>
<evidence type="ECO:0000256" key="4">
    <source>
        <dbReference type="HAMAP-Rule" id="MF_01914"/>
    </source>
</evidence>
<evidence type="ECO:0000259" key="5">
    <source>
        <dbReference type="Pfam" id="PF03968"/>
    </source>
</evidence>
<dbReference type="HAMAP" id="MF_01914">
    <property type="entry name" value="LPS_assembly_LptA"/>
    <property type="match status" value="1"/>
</dbReference>
<protein>
    <recommendedName>
        <fullName evidence="4">Lipopolysaccharide export system protein LptA</fullName>
    </recommendedName>
</protein>
<dbReference type="EMBL" id="UFSW01000001">
    <property type="protein sequence ID" value="SUU97267.1"/>
    <property type="molecule type" value="Genomic_DNA"/>
</dbReference>
<reference evidence="6 9" key="2">
    <citation type="submission" date="2018-11" db="EMBL/GenBank/DDBJ databases">
        <title>Sequencing Av. paragallinarum serogroups.</title>
        <authorList>
            <person name="Hellmuth J.E."/>
            <person name="Boucher C.E."/>
            <person name="Cason E.D."/>
        </authorList>
    </citation>
    <scope>NUCLEOTIDE SEQUENCE [LARGE SCALE GENOMIC DNA]</scope>
    <source>
        <strain evidence="6 9">SA-3</strain>
    </source>
</reference>
<evidence type="ECO:0000256" key="3">
    <source>
        <dbReference type="ARBA" id="ARBA00022764"/>
    </source>
</evidence>
<dbReference type="Pfam" id="PF03968">
    <property type="entry name" value="LptD_N"/>
    <property type="match status" value="1"/>
</dbReference>
<evidence type="ECO:0000256" key="1">
    <source>
        <dbReference type="ARBA" id="ARBA00022448"/>
    </source>
</evidence>